<comment type="caution">
    <text evidence="2">The sequence shown here is derived from an EMBL/GenBank/DDBJ whole genome shotgun (WGS) entry which is preliminary data.</text>
</comment>
<dbReference type="EMBL" id="QXFL01000003">
    <property type="protein sequence ID" value="RIV86784.1"/>
    <property type="molecule type" value="Genomic_DNA"/>
</dbReference>
<dbReference type="AlphaFoldDB" id="A0A418NTF8"/>
<keyword evidence="1" id="KW-1133">Transmembrane helix</keyword>
<dbReference type="RefSeq" id="WP_119586601.1">
    <property type="nucleotide sequence ID" value="NZ_CAWODQ010000022.1"/>
</dbReference>
<sequence length="76" mass="8454">MLGRWADKFEWKSALFVGSVFAIIGVLRFEAEAKLLDGDNLVAQGFFIAGLLNLAFAWRNRPSAQQSEQNAPRIGK</sequence>
<reference evidence="2 3" key="1">
    <citation type="submission" date="2018-08" db="EMBL/GenBank/DDBJ databases">
        <title>Erythrobacter zhengii sp.nov., a bacterium isolated from deep-sea sediment.</title>
        <authorList>
            <person name="Fang C."/>
            <person name="Wu Y.-H."/>
            <person name="Sun C."/>
            <person name="Wang H."/>
            <person name="Cheng H."/>
            <person name="Meng F.-X."/>
            <person name="Wang C.-S."/>
            <person name="Xu X.-W."/>
        </authorList>
    </citation>
    <scope>NUCLEOTIDE SEQUENCE [LARGE SCALE GENOMIC DNA]</scope>
    <source>
        <strain evidence="2 3">V18</strain>
    </source>
</reference>
<gene>
    <name evidence="2" type="ORF">D2V07_08845</name>
</gene>
<evidence type="ECO:0000256" key="1">
    <source>
        <dbReference type="SAM" id="Phobius"/>
    </source>
</evidence>
<keyword evidence="1" id="KW-0812">Transmembrane</keyword>
<dbReference type="Proteomes" id="UP000286576">
    <property type="component" value="Unassembled WGS sequence"/>
</dbReference>
<feature type="transmembrane region" description="Helical" evidence="1">
    <location>
        <begin position="41"/>
        <end position="58"/>
    </location>
</feature>
<accession>A0A418NTF8</accession>
<keyword evidence="3" id="KW-1185">Reference proteome</keyword>
<organism evidence="2 3">
    <name type="scientific">Aurantiacibacter zhengii</name>
    <dbReference type="NCBI Taxonomy" id="2307003"/>
    <lineage>
        <taxon>Bacteria</taxon>
        <taxon>Pseudomonadati</taxon>
        <taxon>Pseudomonadota</taxon>
        <taxon>Alphaproteobacteria</taxon>
        <taxon>Sphingomonadales</taxon>
        <taxon>Erythrobacteraceae</taxon>
        <taxon>Aurantiacibacter</taxon>
    </lineage>
</organism>
<keyword evidence="1" id="KW-0472">Membrane</keyword>
<proteinExistence type="predicted"/>
<evidence type="ECO:0000313" key="2">
    <source>
        <dbReference type="EMBL" id="RIV86784.1"/>
    </source>
</evidence>
<evidence type="ECO:0000313" key="3">
    <source>
        <dbReference type="Proteomes" id="UP000286576"/>
    </source>
</evidence>
<name>A0A418NTF8_9SPHN</name>
<feature type="transmembrane region" description="Helical" evidence="1">
    <location>
        <begin position="12"/>
        <end position="29"/>
    </location>
</feature>
<protein>
    <submittedName>
        <fullName evidence="2">Uncharacterized protein</fullName>
    </submittedName>
</protein>